<accession>A0A1F7GUN3</accession>
<dbReference type="AlphaFoldDB" id="A0A1F7GUN3"/>
<organism evidence="1 2">
    <name type="scientific">Candidatus Roizmanbacteria bacterium RIFCSPHIGHO2_02_FULL_37_24</name>
    <dbReference type="NCBI Taxonomy" id="1802037"/>
    <lineage>
        <taxon>Bacteria</taxon>
        <taxon>Candidatus Roizmaniibacteriota</taxon>
    </lineage>
</organism>
<proteinExistence type="predicted"/>
<dbReference type="Proteomes" id="UP000177159">
    <property type="component" value="Unassembled WGS sequence"/>
</dbReference>
<evidence type="ECO:0000313" key="1">
    <source>
        <dbReference type="EMBL" id="OGK22749.1"/>
    </source>
</evidence>
<reference evidence="1 2" key="1">
    <citation type="journal article" date="2016" name="Nat. Commun.">
        <title>Thousands of microbial genomes shed light on interconnected biogeochemical processes in an aquifer system.</title>
        <authorList>
            <person name="Anantharaman K."/>
            <person name="Brown C.T."/>
            <person name="Hug L.A."/>
            <person name="Sharon I."/>
            <person name="Castelle C.J."/>
            <person name="Probst A.J."/>
            <person name="Thomas B.C."/>
            <person name="Singh A."/>
            <person name="Wilkins M.J."/>
            <person name="Karaoz U."/>
            <person name="Brodie E.L."/>
            <person name="Williams K.H."/>
            <person name="Hubbard S.S."/>
            <person name="Banfield J.F."/>
        </authorList>
    </citation>
    <scope>NUCLEOTIDE SEQUENCE [LARGE SCALE GENOMIC DNA]</scope>
</reference>
<evidence type="ECO:0008006" key="3">
    <source>
        <dbReference type="Google" id="ProtNLM"/>
    </source>
</evidence>
<name>A0A1F7GUN3_9BACT</name>
<comment type="caution">
    <text evidence="1">The sequence shown here is derived from an EMBL/GenBank/DDBJ whole genome shotgun (WGS) entry which is preliminary data.</text>
</comment>
<gene>
    <name evidence="1" type="ORF">A3C24_01605</name>
</gene>
<protein>
    <recommendedName>
        <fullName evidence="3">Bacterial toxin RNase RnlA/LsoA DBD domain-containing protein</fullName>
    </recommendedName>
</protein>
<dbReference type="EMBL" id="MFZM01000034">
    <property type="protein sequence ID" value="OGK22749.1"/>
    <property type="molecule type" value="Genomic_DNA"/>
</dbReference>
<evidence type="ECO:0000313" key="2">
    <source>
        <dbReference type="Proteomes" id="UP000177159"/>
    </source>
</evidence>
<sequence>MKSETTDFLYNYISPEQKDLLTEGQHLLEYAKSDTAHKYKDYSFVVFPFAKAYEGFLKQFFFDSGYISKEDYASKYFRVGKVLSPNLVKRLKNRSVYKQLSDNVGHEIGDLIWATWRRGRNQVFHYFPHNLRSLDLQEAEDIINQILTTMMQVAKIAGLERLKRKLVSV</sequence>